<keyword evidence="3" id="KW-0238">DNA-binding</keyword>
<dbReference type="InterPro" id="IPR036390">
    <property type="entry name" value="WH_DNA-bd_sf"/>
</dbReference>
<dbReference type="SUPFAM" id="SSF53850">
    <property type="entry name" value="Periplasmic binding protein-like II"/>
    <property type="match status" value="1"/>
</dbReference>
<dbReference type="GO" id="GO:0003700">
    <property type="term" value="F:DNA-binding transcription factor activity"/>
    <property type="evidence" value="ECO:0007669"/>
    <property type="project" value="InterPro"/>
</dbReference>
<organism evidence="6">
    <name type="scientific">uncultured Alphaproteobacteria bacterium</name>
    <dbReference type="NCBI Taxonomy" id="91750"/>
    <lineage>
        <taxon>Bacteria</taxon>
        <taxon>Pseudomonadati</taxon>
        <taxon>Pseudomonadota</taxon>
        <taxon>Alphaproteobacteria</taxon>
        <taxon>environmental samples</taxon>
    </lineage>
</organism>
<dbReference type="InterPro" id="IPR000847">
    <property type="entry name" value="LysR_HTH_N"/>
</dbReference>
<gene>
    <name evidence="6" type="ORF">KL86APRO_12233</name>
</gene>
<feature type="domain" description="HTH lysR-type" evidence="5">
    <location>
        <begin position="1"/>
        <end position="58"/>
    </location>
</feature>
<dbReference type="Pfam" id="PF00126">
    <property type="entry name" value="HTH_1"/>
    <property type="match status" value="1"/>
</dbReference>
<proteinExistence type="inferred from homology"/>
<dbReference type="InterPro" id="IPR037410">
    <property type="entry name" value="BudR_PBP2"/>
</dbReference>
<dbReference type="Gene3D" id="1.10.10.10">
    <property type="entry name" value="Winged helix-like DNA-binding domain superfamily/Winged helix DNA-binding domain"/>
    <property type="match status" value="1"/>
</dbReference>
<keyword evidence="2" id="KW-0805">Transcription regulation</keyword>
<dbReference type="PANTHER" id="PTHR30346">
    <property type="entry name" value="TRANSCRIPTIONAL DUAL REGULATOR HCAR-RELATED"/>
    <property type="match status" value="1"/>
</dbReference>
<accession>A0A212K6V9</accession>
<dbReference type="FunFam" id="1.10.10.10:FF:000001">
    <property type="entry name" value="LysR family transcriptional regulator"/>
    <property type="match status" value="1"/>
</dbReference>
<evidence type="ECO:0000313" key="6">
    <source>
        <dbReference type="EMBL" id="SBW07358.1"/>
    </source>
</evidence>
<evidence type="ECO:0000256" key="3">
    <source>
        <dbReference type="ARBA" id="ARBA00023125"/>
    </source>
</evidence>
<keyword evidence="4" id="KW-0804">Transcription</keyword>
<dbReference type="SUPFAM" id="SSF46785">
    <property type="entry name" value="Winged helix' DNA-binding domain"/>
    <property type="match status" value="1"/>
</dbReference>
<dbReference type="PANTHER" id="PTHR30346:SF30">
    <property type="entry name" value="SMALL NEUTRAL PROTEASE REGULATORY PROTEIN"/>
    <property type="match status" value="1"/>
</dbReference>
<dbReference type="GO" id="GO:0003677">
    <property type="term" value="F:DNA binding"/>
    <property type="evidence" value="ECO:0007669"/>
    <property type="project" value="UniProtKB-KW"/>
</dbReference>
<dbReference type="PRINTS" id="PR00039">
    <property type="entry name" value="HTHLYSR"/>
</dbReference>
<reference evidence="6" key="1">
    <citation type="submission" date="2016-04" db="EMBL/GenBank/DDBJ databases">
        <authorList>
            <person name="Evans L.H."/>
            <person name="Alamgir A."/>
            <person name="Owens N."/>
            <person name="Weber N.D."/>
            <person name="Virtaneva K."/>
            <person name="Barbian K."/>
            <person name="Babar A."/>
            <person name="Rosenke K."/>
        </authorList>
    </citation>
    <scope>NUCLEOTIDE SEQUENCE</scope>
    <source>
        <strain evidence="6">86</strain>
    </source>
</reference>
<dbReference type="AlphaFoldDB" id="A0A212K6V9"/>
<name>A0A212K6V9_9PROT</name>
<evidence type="ECO:0000256" key="4">
    <source>
        <dbReference type="ARBA" id="ARBA00023163"/>
    </source>
</evidence>
<evidence type="ECO:0000256" key="1">
    <source>
        <dbReference type="ARBA" id="ARBA00009437"/>
    </source>
</evidence>
<dbReference type="Gene3D" id="3.40.190.10">
    <property type="entry name" value="Periplasmic binding protein-like II"/>
    <property type="match status" value="2"/>
</dbReference>
<evidence type="ECO:0000259" key="5">
    <source>
        <dbReference type="PROSITE" id="PS50931"/>
    </source>
</evidence>
<dbReference type="EMBL" id="FLUO01000001">
    <property type="protein sequence ID" value="SBW07358.1"/>
    <property type="molecule type" value="Genomic_DNA"/>
</dbReference>
<dbReference type="PROSITE" id="PS50931">
    <property type="entry name" value="HTH_LYSR"/>
    <property type="match status" value="1"/>
</dbReference>
<dbReference type="Pfam" id="PF03466">
    <property type="entry name" value="LysR_substrate"/>
    <property type="match status" value="1"/>
</dbReference>
<dbReference type="CDD" id="cd08451">
    <property type="entry name" value="PBP2_BudR"/>
    <property type="match status" value="1"/>
</dbReference>
<protein>
    <submittedName>
        <fullName evidence="6">Transcriptional regulator, LysR family</fullName>
    </submittedName>
</protein>
<evidence type="ECO:0000256" key="2">
    <source>
        <dbReference type="ARBA" id="ARBA00023015"/>
    </source>
</evidence>
<comment type="similarity">
    <text evidence="1">Belongs to the LysR transcriptional regulatory family.</text>
</comment>
<dbReference type="GO" id="GO:0032993">
    <property type="term" value="C:protein-DNA complex"/>
    <property type="evidence" value="ECO:0007669"/>
    <property type="project" value="TreeGrafter"/>
</dbReference>
<dbReference type="InterPro" id="IPR005119">
    <property type="entry name" value="LysR_subst-bd"/>
</dbReference>
<sequence>MELRHLRYFLAVAEEKNFTRAAARIGIGQPPLSHQIQDLERELGVMLFHRVPHGAELTEAGQAFLPRAQSALVQADQARVAAQRASRGETGHIRIGFTGAGAFNPAVPAVIRGFRRAYPEVVVDLEERNTGHLVEGLRDNGLDGAFIRPGPEDLSDLRLMDFTNEPMMIALPESHPRAGEARLPLTALAREPLILFPREISIGLYDEVLSCCRAAGFEPVLGQQAPQFASAVNLVAAEIGVSVVPRSFARIRVEGVAYIEIADIAPAARLAFAHHRGSRSVTLRNFSALVLGAILNPAPTKNGRRIPSGRS</sequence>
<dbReference type="InterPro" id="IPR036388">
    <property type="entry name" value="WH-like_DNA-bd_sf"/>
</dbReference>